<keyword evidence="1" id="KW-0812">Transmembrane</keyword>
<feature type="transmembrane region" description="Helical" evidence="1">
    <location>
        <begin position="137"/>
        <end position="157"/>
    </location>
</feature>
<dbReference type="EMBL" id="CP035758">
    <property type="protein sequence ID" value="QBD76860.1"/>
    <property type="molecule type" value="Genomic_DNA"/>
</dbReference>
<feature type="transmembrane region" description="Helical" evidence="1">
    <location>
        <begin position="16"/>
        <end position="40"/>
    </location>
</feature>
<protein>
    <submittedName>
        <fullName evidence="2">Uncharacterized protein</fullName>
    </submittedName>
</protein>
<name>A0A4P6JP08_KTERU</name>
<dbReference type="OrthoDB" id="2663350at2"/>
<feature type="transmembrane region" description="Helical" evidence="1">
    <location>
        <begin position="52"/>
        <end position="76"/>
    </location>
</feature>
<feature type="transmembrane region" description="Helical" evidence="1">
    <location>
        <begin position="205"/>
        <end position="224"/>
    </location>
</feature>
<dbReference type="KEGG" id="kbs:EPA93_12940"/>
<dbReference type="Proteomes" id="UP000290365">
    <property type="component" value="Chromosome"/>
</dbReference>
<accession>A0A4P6JP08</accession>
<feature type="transmembrane region" description="Helical" evidence="1">
    <location>
        <begin position="83"/>
        <end position="108"/>
    </location>
</feature>
<evidence type="ECO:0000313" key="3">
    <source>
        <dbReference type="Proteomes" id="UP000290365"/>
    </source>
</evidence>
<organism evidence="2 3">
    <name type="scientific">Ktedonosporobacter rubrisoli</name>
    <dbReference type="NCBI Taxonomy" id="2509675"/>
    <lineage>
        <taxon>Bacteria</taxon>
        <taxon>Bacillati</taxon>
        <taxon>Chloroflexota</taxon>
        <taxon>Ktedonobacteria</taxon>
        <taxon>Ktedonobacterales</taxon>
        <taxon>Ktedonosporobacteraceae</taxon>
        <taxon>Ktedonosporobacter</taxon>
    </lineage>
</organism>
<feature type="transmembrane region" description="Helical" evidence="1">
    <location>
        <begin position="164"/>
        <end position="185"/>
    </location>
</feature>
<sequence length="230" mass="25447">MKQITGVMNIHFRNSLTWFAAPAMIMSLSFVVALVISLAAGRDAGTYSGGMISIYIFMFVAGTVMVKDTFPLALGFSVRRVDYFLGTTLSILAINFVWAVALTLLSFIESGLTGGWGLNMHFFHLPYMSDGTLLAQFWSYFAILESLSFLGLTGACMAQHFGQIGMYAFFIFLFVACSAGALGLTYLHNWSNFFAWFAQHSLSALALWLIPFILVCVLLSYALLRRAVVR</sequence>
<reference evidence="2 3" key="1">
    <citation type="submission" date="2019-01" db="EMBL/GenBank/DDBJ databases">
        <title>Ktedonosporobacter rubrisoli SCAWS-G2.</title>
        <authorList>
            <person name="Huang Y."/>
            <person name="Yan B."/>
        </authorList>
    </citation>
    <scope>NUCLEOTIDE SEQUENCE [LARGE SCALE GENOMIC DNA]</scope>
    <source>
        <strain evidence="2 3">SCAWS-G2</strain>
    </source>
</reference>
<keyword evidence="3" id="KW-1185">Reference proteome</keyword>
<dbReference type="RefSeq" id="WP_129887924.1">
    <property type="nucleotide sequence ID" value="NZ_CP035758.1"/>
</dbReference>
<keyword evidence="1" id="KW-0472">Membrane</keyword>
<gene>
    <name evidence="2" type="ORF">EPA93_12940</name>
</gene>
<keyword evidence="1" id="KW-1133">Transmembrane helix</keyword>
<dbReference type="AlphaFoldDB" id="A0A4P6JP08"/>
<evidence type="ECO:0000313" key="2">
    <source>
        <dbReference type="EMBL" id="QBD76860.1"/>
    </source>
</evidence>
<proteinExistence type="predicted"/>
<evidence type="ECO:0000256" key="1">
    <source>
        <dbReference type="SAM" id="Phobius"/>
    </source>
</evidence>